<dbReference type="GO" id="GO:0006284">
    <property type="term" value="P:base-excision repair"/>
    <property type="evidence" value="ECO:0007669"/>
    <property type="project" value="InterPro"/>
</dbReference>
<dbReference type="Gene3D" id="3.10.300.10">
    <property type="entry name" value="Methylpurine-DNA glycosylase (MPG)"/>
    <property type="match status" value="2"/>
</dbReference>
<dbReference type="Proteomes" id="UP000178587">
    <property type="component" value="Unassembled WGS sequence"/>
</dbReference>
<dbReference type="PANTHER" id="PTHR10429:SF0">
    <property type="entry name" value="DNA-3-METHYLADENINE GLYCOSYLASE"/>
    <property type="match status" value="1"/>
</dbReference>
<evidence type="ECO:0000256" key="2">
    <source>
        <dbReference type="ARBA" id="ARBA00022763"/>
    </source>
</evidence>
<evidence type="ECO:0000256" key="3">
    <source>
        <dbReference type="ARBA" id="ARBA00022801"/>
    </source>
</evidence>
<dbReference type="InterPro" id="IPR003180">
    <property type="entry name" value="MPG"/>
</dbReference>
<dbReference type="GO" id="GO:0003905">
    <property type="term" value="F:alkylbase DNA N-glycosylase activity"/>
    <property type="evidence" value="ECO:0007669"/>
    <property type="project" value="InterPro"/>
</dbReference>
<comment type="similarity">
    <text evidence="1 5">Belongs to the DNA glycosylase MPG family.</text>
</comment>
<evidence type="ECO:0000313" key="7">
    <source>
        <dbReference type="Proteomes" id="UP000178587"/>
    </source>
</evidence>
<comment type="caution">
    <text evidence="6">The sequence shown here is derived from an EMBL/GenBank/DDBJ whole genome shotgun (WGS) entry which is preliminary data.</text>
</comment>
<keyword evidence="3 5" id="KW-0378">Hydrolase</keyword>
<gene>
    <name evidence="6" type="ORF">A3A34_03820</name>
</gene>
<accession>A0A1F6EMP5</accession>
<dbReference type="HAMAP" id="MF_00527">
    <property type="entry name" value="3MGH"/>
    <property type="match status" value="1"/>
</dbReference>
<proteinExistence type="inferred from homology"/>
<dbReference type="GO" id="GO:0003677">
    <property type="term" value="F:DNA binding"/>
    <property type="evidence" value="ECO:0007669"/>
    <property type="project" value="InterPro"/>
</dbReference>
<keyword evidence="4 5" id="KW-0234">DNA repair</keyword>
<dbReference type="InterPro" id="IPR011034">
    <property type="entry name" value="Formyl_transferase-like_C_sf"/>
</dbReference>
<sequence length="170" mass="19010">MILGHVFFARKAPVVARMLLGAYLVHRHSGRVRRYKIIETEAYDGFHDRASHASRGKTPRTEVMFGKAGHWYVYLVYGMHEMLNIVCGATGYPSAVLIRGVAGISGPARLTKALNITRALNKKPASKASGLWVERGVRVPDSKILRTARVGVSYAGEKWANMEWRFVLKE</sequence>
<organism evidence="6 7">
    <name type="scientific">Candidatus Kaiserbacteria bacterium RIFCSPLOWO2_01_FULL_50_24</name>
    <dbReference type="NCBI Taxonomy" id="1798507"/>
    <lineage>
        <taxon>Bacteria</taxon>
        <taxon>Candidatus Kaiseribacteriota</taxon>
    </lineage>
</organism>
<dbReference type="EC" id="3.2.2.-" evidence="5"/>
<dbReference type="SUPFAM" id="SSF50486">
    <property type="entry name" value="FMT C-terminal domain-like"/>
    <property type="match status" value="1"/>
</dbReference>
<evidence type="ECO:0000256" key="1">
    <source>
        <dbReference type="ARBA" id="ARBA00009232"/>
    </source>
</evidence>
<keyword evidence="2 5" id="KW-0227">DNA damage</keyword>
<dbReference type="PANTHER" id="PTHR10429">
    <property type="entry name" value="DNA-3-METHYLADENINE GLYCOSYLASE"/>
    <property type="match status" value="1"/>
</dbReference>
<dbReference type="Pfam" id="PF02245">
    <property type="entry name" value="Pur_DNA_glyco"/>
    <property type="match status" value="2"/>
</dbReference>
<dbReference type="AlphaFoldDB" id="A0A1F6EMP5"/>
<reference evidence="6 7" key="1">
    <citation type="journal article" date="2016" name="Nat. Commun.">
        <title>Thousands of microbial genomes shed light on interconnected biogeochemical processes in an aquifer system.</title>
        <authorList>
            <person name="Anantharaman K."/>
            <person name="Brown C.T."/>
            <person name="Hug L.A."/>
            <person name="Sharon I."/>
            <person name="Castelle C.J."/>
            <person name="Probst A.J."/>
            <person name="Thomas B.C."/>
            <person name="Singh A."/>
            <person name="Wilkins M.J."/>
            <person name="Karaoz U."/>
            <person name="Brodie E.L."/>
            <person name="Williams K.H."/>
            <person name="Hubbard S.S."/>
            <person name="Banfield J.F."/>
        </authorList>
    </citation>
    <scope>NUCLEOTIDE SEQUENCE [LARGE SCALE GENOMIC DNA]</scope>
</reference>
<dbReference type="STRING" id="1798507.A3A34_03820"/>
<dbReference type="EMBL" id="MFLU01000010">
    <property type="protein sequence ID" value="OGG74918.1"/>
    <property type="molecule type" value="Genomic_DNA"/>
</dbReference>
<evidence type="ECO:0000256" key="4">
    <source>
        <dbReference type="ARBA" id="ARBA00023204"/>
    </source>
</evidence>
<protein>
    <recommendedName>
        <fullName evidence="5">Putative 3-methyladenine DNA glycosylase</fullName>
        <ecNumber evidence="5">3.2.2.-</ecNumber>
    </recommendedName>
</protein>
<evidence type="ECO:0000313" key="6">
    <source>
        <dbReference type="EMBL" id="OGG74918.1"/>
    </source>
</evidence>
<dbReference type="InterPro" id="IPR036995">
    <property type="entry name" value="MPG_sf"/>
</dbReference>
<dbReference type="CDD" id="cd00540">
    <property type="entry name" value="AAG"/>
    <property type="match status" value="1"/>
</dbReference>
<evidence type="ECO:0000256" key="5">
    <source>
        <dbReference type="HAMAP-Rule" id="MF_00527"/>
    </source>
</evidence>
<dbReference type="NCBIfam" id="TIGR00567">
    <property type="entry name" value="3mg"/>
    <property type="match status" value="1"/>
</dbReference>
<name>A0A1F6EMP5_9BACT</name>